<feature type="transmembrane region" description="Helical" evidence="18">
    <location>
        <begin position="65"/>
        <end position="87"/>
    </location>
</feature>
<keyword evidence="10" id="KW-1278">Translocase</keyword>
<evidence type="ECO:0000256" key="6">
    <source>
        <dbReference type="ARBA" id="ARBA00022692"/>
    </source>
</evidence>
<dbReference type="InterPro" id="IPR045187">
    <property type="entry name" value="CcO_II"/>
</dbReference>
<dbReference type="GO" id="GO:0042773">
    <property type="term" value="P:ATP synthesis coupled electron transport"/>
    <property type="evidence" value="ECO:0007669"/>
    <property type="project" value="TreeGrafter"/>
</dbReference>
<evidence type="ECO:0000256" key="3">
    <source>
        <dbReference type="ARBA" id="ARBA00015946"/>
    </source>
</evidence>
<dbReference type="FunFam" id="2.60.40.420:FF:000001">
    <property type="entry name" value="Cytochrome c oxidase subunit 2"/>
    <property type="match status" value="1"/>
</dbReference>
<dbReference type="CDD" id="cd13912">
    <property type="entry name" value="CcO_II_C"/>
    <property type="match status" value="1"/>
</dbReference>
<dbReference type="GO" id="GO:0004129">
    <property type="term" value="F:cytochrome-c oxidase activity"/>
    <property type="evidence" value="ECO:0007669"/>
    <property type="project" value="UniProtKB-EC"/>
</dbReference>
<dbReference type="CTD" id="4513"/>
<evidence type="ECO:0000256" key="10">
    <source>
        <dbReference type="ARBA" id="ARBA00022967"/>
    </source>
</evidence>
<evidence type="ECO:0000259" key="19">
    <source>
        <dbReference type="PROSITE" id="PS50857"/>
    </source>
</evidence>
<dbReference type="InterPro" id="IPR008972">
    <property type="entry name" value="Cupredoxin"/>
</dbReference>
<dbReference type="GO" id="GO:0005507">
    <property type="term" value="F:copper ion binding"/>
    <property type="evidence" value="ECO:0007669"/>
    <property type="project" value="InterPro"/>
</dbReference>
<evidence type="ECO:0000256" key="17">
    <source>
        <dbReference type="RuleBase" id="RU000457"/>
    </source>
</evidence>
<dbReference type="InterPro" id="IPR001505">
    <property type="entry name" value="Copper_CuA"/>
</dbReference>
<dbReference type="Gene3D" id="2.60.40.420">
    <property type="entry name" value="Cupredoxins - blue copper proteins"/>
    <property type="match status" value="1"/>
</dbReference>
<evidence type="ECO:0000256" key="7">
    <source>
        <dbReference type="ARBA" id="ARBA00022723"/>
    </source>
</evidence>
<evidence type="ECO:0000256" key="4">
    <source>
        <dbReference type="ARBA" id="ARBA00022448"/>
    </source>
</evidence>
<keyword evidence="14 17" id="KW-0496">Mitochondrion</keyword>
<comment type="similarity">
    <text evidence="2 17">Belongs to the cytochrome c oxidase subunit 2 family.</text>
</comment>
<keyword evidence="8 17" id="KW-0999">Mitochondrion inner membrane</keyword>
<dbReference type="PANTHER" id="PTHR22888:SF9">
    <property type="entry name" value="CYTOCHROME C OXIDASE SUBUNIT 2"/>
    <property type="match status" value="1"/>
</dbReference>
<feature type="domain" description="Cytochrome oxidase subunit II copper A binding" evidence="19">
    <location>
        <begin position="95"/>
        <end position="228"/>
    </location>
</feature>
<dbReference type="Gene3D" id="1.10.287.90">
    <property type="match status" value="1"/>
</dbReference>
<gene>
    <name evidence="21" type="primary">cox2</name>
</gene>
<dbReference type="InterPro" id="IPR034210">
    <property type="entry name" value="CcO_II_C"/>
</dbReference>
<evidence type="ECO:0000256" key="1">
    <source>
        <dbReference type="ARBA" id="ARBA00004448"/>
    </source>
</evidence>
<comment type="cofactor">
    <cofactor evidence="17">
        <name>Cu cation</name>
        <dbReference type="ChEBI" id="CHEBI:23378"/>
    </cofactor>
    <text evidence="17">Binds a copper A center.</text>
</comment>
<dbReference type="SUPFAM" id="SSF81464">
    <property type="entry name" value="Cytochrome c oxidase subunit II-like, transmembrane region"/>
    <property type="match status" value="1"/>
</dbReference>
<feature type="transmembrane region" description="Helical" evidence="18">
    <location>
        <begin position="26"/>
        <end position="45"/>
    </location>
</feature>
<comment type="function">
    <text evidence="17">Component of the cytochrome c oxidase, the last enzyme in the mitochondrial electron transport chain which drives oxidative phosphorylation. The respiratory chain contains 3 multisubunit complexes succinate dehydrogenase (complex II, CII), ubiquinol-cytochrome c oxidoreductase (cytochrome b-c1 complex, complex III, CIII) and cytochrome c oxidase (complex IV, CIV), that cooperate to transfer electrons derived from NADH and succinate to molecular oxygen, creating an electrochemical gradient over the inner membrane that drives transmembrane transport and the ATP synthase. Cytochrome c oxidase is the component of the respiratory chain that catalyzes the reduction of oxygen to water. Electrons originating from reduced cytochrome c in the intermembrane space (IMS) are transferred via the dinuclear copper A center (CU(A)) of subunit 2 and heme A of subunit 1 to the active site in subunit 1, a binuclear center (BNC) formed by heme A3 and copper B (CU(B)). The BNC reduces molecular oxygen to 2 water molecules using 4 electrons from cytochrome c in the IMS and 4 protons from the mitochondrial matrix.</text>
</comment>
<dbReference type="PROSITE" id="PS00078">
    <property type="entry name" value="COX2"/>
    <property type="match status" value="1"/>
</dbReference>
<evidence type="ECO:0000313" key="21">
    <source>
        <dbReference type="EMBL" id="CAL24353.1"/>
    </source>
</evidence>
<evidence type="ECO:0000256" key="15">
    <source>
        <dbReference type="ARBA" id="ARBA00023136"/>
    </source>
</evidence>
<dbReference type="InterPro" id="IPR011759">
    <property type="entry name" value="Cyt_c_oxidase_su2_TM_dom"/>
</dbReference>
<dbReference type="Pfam" id="PF00116">
    <property type="entry name" value="COX2"/>
    <property type="match status" value="1"/>
</dbReference>
<dbReference type="InterPro" id="IPR036257">
    <property type="entry name" value="Cyt_c_oxidase_su2_TM_sf"/>
</dbReference>
<evidence type="ECO:0000256" key="13">
    <source>
        <dbReference type="ARBA" id="ARBA00023008"/>
    </source>
</evidence>
<dbReference type="Pfam" id="PF02790">
    <property type="entry name" value="COX2_TM"/>
    <property type="match status" value="1"/>
</dbReference>
<dbReference type="PROSITE" id="PS50999">
    <property type="entry name" value="COX2_TM"/>
    <property type="match status" value="1"/>
</dbReference>
<keyword evidence="5 17" id="KW-0679">Respiratory chain</keyword>
<keyword evidence="15 17" id="KW-0472">Membrane</keyword>
<comment type="catalytic activity">
    <reaction evidence="16">
        <text>4 Fe(II)-[cytochrome c] + O2 + 8 H(+)(in) = 4 Fe(III)-[cytochrome c] + 2 H2O + 4 H(+)(out)</text>
        <dbReference type="Rhea" id="RHEA:11436"/>
        <dbReference type="Rhea" id="RHEA-COMP:10350"/>
        <dbReference type="Rhea" id="RHEA-COMP:14399"/>
        <dbReference type="ChEBI" id="CHEBI:15377"/>
        <dbReference type="ChEBI" id="CHEBI:15378"/>
        <dbReference type="ChEBI" id="CHEBI:15379"/>
        <dbReference type="ChEBI" id="CHEBI:29033"/>
        <dbReference type="ChEBI" id="CHEBI:29034"/>
        <dbReference type="EC" id="7.1.1.9"/>
    </reaction>
    <physiologicalReaction direction="left-to-right" evidence="16">
        <dbReference type="Rhea" id="RHEA:11437"/>
    </physiologicalReaction>
</comment>
<dbReference type="GeneID" id="5614376"/>
<name>A7WL85_9ASCI</name>
<reference evidence="21" key="1">
    <citation type="journal article" date="2007" name="BMC Evol. Biol.">
        <title>The mitochondrial genome of Phallusia mammillata and Phallusia fumigata (Tunicata, Ascidiacea): high genome plasticity at intra-genus level.</title>
        <authorList>
            <person name="Iannelli F."/>
            <person name="Griggio F."/>
            <person name="Pesole G."/>
            <person name="Gissi C."/>
        </authorList>
    </citation>
    <scope>NUCLEOTIDE SEQUENCE</scope>
    <source>
        <tissue evidence="21">Siphon muscle</tissue>
    </source>
</reference>
<evidence type="ECO:0000256" key="8">
    <source>
        <dbReference type="ARBA" id="ARBA00022792"/>
    </source>
</evidence>
<evidence type="ECO:0000259" key="20">
    <source>
        <dbReference type="PROSITE" id="PS50999"/>
    </source>
</evidence>
<dbReference type="PROSITE" id="PS50857">
    <property type="entry name" value="COX2_CUA"/>
    <property type="match status" value="1"/>
</dbReference>
<dbReference type="AlphaFoldDB" id="A7WL85"/>
<evidence type="ECO:0000256" key="18">
    <source>
        <dbReference type="SAM" id="Phobius"/>
    </source>
</evidence>
<keyword evidence="11 17" id="KW-0249">Electron transport</keyword>
<keyword evidence="13 17" id="KW-0186">Copper</keyword>
<protein>
    <recommendedName>
        <fullName evidence="3 17">Cytochrome c oxidase subunit 2</fullName>
    </recommendedName>
</protein>
<dbReference type="GO" id="GO:0005743">
    <property type="term" value="C:mitochondrial inner membrane"/>
    <property type="evidence" value="ECO:0007669"/>
    <property type="project" value="UniProtKB-SubCell"/>
</dbReference>
<keyword evidence="12 18" id="KW-1133">Transmembrane helix</keyword>
<dbReference type="SUPFAM" id="SSF49503">
    <property type="entry name" value="Cupredoxins"/>
    <property type="match status" value="1"/>
</dbReference>
<evidence type="ECO:0000256" key="14">
    <source>
        <dbReference type="ARBA" id="ARBA00023128"/>
    </source>
</evidence>
<organism evidence="21">
    <name type="scientific">Phallusia fumigata</name>
    <dbReference type="NCBI Taxonomy" id="395376"/>
    <lineage>
        <taxon>Eukaryota</taxon>
        <taxon>Metazoa</taxon>
        <taxon>Chordata</taxon>
        <taxon>Tunicata</taxon>
        <taxon>Ascidiacea</taxon>
        <taxon>Phlebobranchia</taxon>
        <taxon>Ascidiidae</taxon>
        <taxon>Phallusia</taxon>
    </lineage>
</organism>
<evidence type="ECO:0000256" key="16">
    <source>
        <dbReference type="ARBA" id="ARBA00049512"/>
    </source>
</evidence>
<dbReference type="PRINTS" id="PR01166">
    <property type="entry name" value="CYCOXIDASEII"/>
</dbReference>
<evidence type="ECO:0000256" key="5">
    <source>
        <dbReference type="ARBA" id="ARBA00022660"/>
    </source>
</evidence>
<sequence>MSMYGGVGLQDTISYEGSGVELFHDFALCVMVFILCVVVGMFYSITVGGGSVVSGYSGSNYVEFIWTTLPVVVLLGLSFPSLALMYLSEGPPGGSPDLTFKAVGHQWYWSYEGGDFLDFGVDSYMAPLGDLSEGSFRLLEVDNSLVLPFGAKVRLVTSSTDVIHCWALPSLAMKVDCVPGRLNTLSVSSVSPGSFYGQCSEICGINHSFMPIHVEFVDWGTFLAYVAQ</sequence>
<keyword evidence="9" id="KW-0460">Magnesium</keyword>
<dbReference type="EMBL" id="AM292602">
    <property type="protein sequence ID" value="CAL24353.1"/>
    <property type="molecule type" value="Genomic_DNA"/>
</dbReference>
<keyword evidence="7 17" id="KW-0479">Metal-binding</keyword>
<keyword evidence="4 17" id="KW-0813">Transport</keyword>
<evidence type="ECO:0000256" key="9">
    <source>
        <dbReference type="ARBA" id="ARBA00022842"/>
    </source>
</evidence>
<comment type="subcellular location">
    <subcellularLocation>
        <location evidence="1 17">Mitochondrion inner membrane</location>
        <topology evidence="1 17">Multi-pass membrane protein</topology>
    </subcellularLocation>
</comment>
<keyword evidence="6 17" id="KW-0812">Transmembrane</keyword>
<dbReference type="PANTHER" id="PTHR22888">
    <property type="entry name" value="CYTOCHROME C OXIDASE, SUBUNIT II"/>
    <property type="match status" value="1"/>
</dbReference>
<geneLocation type="mitochondrion" evidence="21"/>
<proteinExistence type="inferred from homology"/>
<accession>A7WL85</accession>
<evidence type="ECO:0000256" key="12">
    <source>
        <dbReference type="ARBA" id="ARBA00022989"/>
    </source>
</evidence>
<evidence type="ECO:0000256" key="2">
    <source>
        <dbReference type="ARBA" id="ARBA00007866"/>
    </source>
</evidence>
<evidence type="ECO:0000256" key="11">
    <source>
        <dbReference type="ARBA" id="ARBA00022982"/>
    </source>
</evidence>
<dbReference type="InterPro" id="IPR002429">
    <property type="entry name" value="CcO_II-like_C"/>
</dbReference>
<feature type="domain" description="Cytochrome oxidase subunit II transmembrane region profile" evidence="20">
    <location>
        <begin position="1"/>
        <end position="92"/>
    </location>
</feature>
<dbReference type="RefSeq" id="YP_001481143.1">
    <property type="nucleotide sequence ID" value="NC_009834.1"/>
</dbReference>